<name>A0ABQ1J6N4_9PROT</name>
<accession>A0ABQ1J6N4</accession>
<dbReference type="EMBL" id="BMKF01000001">
    <property type="protein sequence ID" value="GGB61277.1"/>
    <property type="molecule type" value="Genomic_DNA"/>
</dbReference>
<sequence length="150" mass="16423">MKQLNGMTIAAITVLMGLAGCSTTSETGEQDEAWRTDARLGEQVDRICFRSSIDNFRAPTRNTVIVEKGVDDEYLIETMGRCHDLSHAQSLSFDTFPGAGCVSRGDSIYAFDSVFGPDRTDIPSVRCPIAAIYEWDEDAAEAASEVETEE</sequence>
<protein>
    <recommendedName>
        <fullName evidence="3">Lipoprotein</fullName>
    </recommendedName>
</protein>
<dbReference type="Proteomes" id="UP000628854">
    <property type="component" value="Unassembled WGS sequence"/>
</dbReference>
<reference evidence="2" key="1">
    <citation type="journal article" date="2019" name="Int. J. Syst. Evol. Microbiol.">
        <title>The Global Catalogue of Microorganisms (GCM) 10K type strain sequencing project: providing services to taxonomists for standard genome sequencing and annotation.</title>
        <authorList>
            <consortium name="The Broad Institute Genomics Platform"/>
            <consortium name="The Broad Institute Genome Sequencing Center for Infectious Disease"/>
            <person name="Wu L."/>
            <person name="Ma J."/>
        </authorList>
    </citation>
    <scope>NUCLEOTIDE SEQUENCE [LARGE SCALE GENOMIC DNA]</scope>
    <source>
        <strain evidence="2">CGMCC 1.15928</strain>
    </source>
</reference>
<dbReference type="Pfam" id="PF20101">
    <property type="entry name" value="DUF6491"/>
    <property type="match status" value="1"/>
</dbReference>
<proteinExistence type="predicted"/>
<evidence type="ECO:0000313" key="1">
    <source>
        <dbReference type="EMBL" id="GGB61277.1"/>
    </source>
</evidence>
<evidence type="ECO:0000313" key="2">
    <source>
        <dbReference type="Proteomes" id="UP000628854"/>
    </source>
</evidence>
<dbReference type="InterPro" id="IPR045500">
    <property type="entry name" value="DUF6491"/>
</dbReference>
<dbReference type="PROSITE" id="PS51257">
    <property type="entry name" value="PROKAR_LIPOPROTEIN"/>
    <property type="match status" value="1"/>
</dbReference>
<organism evidence="1 2">
    <name type="scientific">Henriciella pelagia</name>
    <dbReference type="NCBI Taxonomy" id="1977912"/>
    <lineage>
        <taxon>Bacteria</taxon>
        <taxon>Pseudomonadati</taxon>
        <taxon>Pseudomonadota</taxon>
        <taxon>Alphaproteobacteria</taxon>
        <taxon>Hyphomonadales</taxon>
        <taxon>Hyphomonadaceae</taxon>
        <taxon>Henriciella</taxon>
    </lineage>
</organism>
<dbReference type="RefSeq" id="WP_084393547.1">
    <property type="nucleotide sequence ID" value="NZ_BMKF01000001.1"/>
</dbReference>
<keyword evidence="2" id="KW-1185">Reference proteome</keyword>
<comment type="caution">
    <text evidence="1">The sequence shown here is derived from an EMBL/GenBank/DDBJ whole genome shotgun (WGS) entry which is preliminary data.</text>
</comment>
<gene>
    <name evidence="1" type="ORF">GCM10011503_07320</name>
</gene>
<evidence type="ECO:0008006" key="3">
    <source>
        <dbReference type="Google" id="ProtNLM"/>
    </source>
</evidence>